<keyword evidence="2" id="KW-1185">Reference proteome</keyword>
<comment type="caution">
    <text evidence="1">The sequence shown here is derived from an EMBL/GenBank/DDBJ whole genome shotgun (WGS) entry which is preliminary data.</text>
</comment>
<accession>A0ABT2LZ69</accession>
<evidence type="ECO:0008006" key="3">
    <source>
        <dbReference type="Google" id="ProtNLM"/>
    </source>
</evidence>
<dbReference type="EMBL" id="JAODBU010000004">
    <property type="protein sequence ID" value="MCT7398565.1"/>
    <property type="molecule type" value="Genomic_DNA"/>
</dbReference>
<organism evidence="1 2">
    <name type="scientific">Eubacterium album</name>
    <dbReference type="NCBI Taxonomy" id="2978477"/>
    <lineage>
        <taxon>Bacteria</taxon>
        <taxon>Bacillati</taxon>
        <taxon>Bacillota</taxon>
        <taxon>Clostridia</taxon>
        <taxon>Eubacteriales</taxon>
        <taxon>Eubacteriaceae</taxon>
        <taxon>Eubacterium</taxon>
    </lineage>
</organism>
<evidence type="ECO:0000313" key="2">
    <source>
        <dbReference type="Proteomes" id="UP001431199"/>
    </source>
</evidence>
<sequence length="52" mass="5957">MKRKYEYPKMEIIEFDTKDVITTSGVSDDDFLNGLDHVIDINNGNSGWTGLY</sequence>
<protein>
    <recommendedName>
        <fullName evidence="3">Lasso peptide</fullName>
    </recommendedName>
</protein>
<name>A0ABT2LZ69_9FIRM</name>
<proteinExistence type="predicted"/>
<evidence type="ECO:0000313" key="1">
    <source>
        <dbReference type="EMBL" id="MCT7398565.1"/>
    </source>
</evidence>
<reference evidence="1" key="1">
    <citation type="submission" date="2022-09" db="EMBL/GenBank/DDBJ databases">
        <title>Eubacterium sp. LFL-14 isolated from human feces.</title>
        <authorList>
            <person name="Liu F."/>
        </authorList>
    </citation>
    <scope>NUCLEOTIDE SEQUENCE</scope>
    <source>
        <strain evidence="1">LFL-14</strain>
    </source>
</reference>
<dbReference type="Proteomes" id="UP001431199">
    <property type="component" value="Unassembled WGS sequence"/>
</dbReference>
<dbReference type="RefSeq" id="WP_022088517.1">
    <property type="nucleotide sequence ID" value="NZ_JAODBU010000004.1"/>
</dbReference>
<gene>
    <name evidence="1" type="ORF">N5B56_05620</name>
</gene>